<keyword evidence="4 5" id="KW-0472">Membrane</keyword>
<dbReference type="EMBL" id="SHNP01000001">
    <property type="protein sequence ID" value="MCX2972547.1"/>
    <property type="molecule type" value="Genomic_DNA"/>
</dbReference>
<protein>
    <submittedName>
        <fullName evidence="6">Disulfide bond formation protein B</fullName>
    </submittedName>
</protein>
<keyword evidence="7" id="KW-1185">Reference proteome</keyword>
<reference evidence="6" key="1">
    <citation type="submission" date="2019-02" db="EMBL/GenBank/DDBJ databases">
        <authorList>
            <person name="Li S.-H."/>
        </authorList>
    </citation>
    <scope>NUCLEOTIDE SEQUENCE</scope>
    <source>
        <strain evidence="6">IMCC8485</strain>
    </source>
</reference>
<dbReference type="InterPro" id="IPR003752">
    <property type="entry name" value="DiS_bond_form_DsbB/BdbC"/>
</dbReference>
<evidence type="ECO:0000313" key="6">
    <source>
        <dbReference type="EMBL" id="MCX2972547.1"/>
    </source>
</evidence>
<evidence type="ECO:0000313" key="7">
    <source>
        <dbReference type="Proteomes" id="UP001143307"/>
    </source>
</evidence>
<dbReference type="Pfam" id="PF02600">
    <property type="entry name" value="DsbB"/>
    <property type="match status" value="1"/>
</dbReference>
<feature type="transmembrane region" description="Helical" evidence="5">
    <location>
        <begin position="102"/>
        <end position="120"/>
    </location>
</feature>
<sequence length="181" mass="19875">MHPYRQLNALGIIAISAMLTYAFADQFVNHELPCPLCLLQRIGFVAVSIGLLLNVTHGPRPSHYGFAIAASVAGGAMALRQVSLHVIPGTPGYGSPFLGLHFYTWAFLLFAFMIAAIAMISSLPRQYDDLGWLQWRQQPLLCKLAIVVITIIISLNALAAFSECGPGKCPDNPEQYWLFQD</sequence>
<gene>
    <name evidence="6" type="ORF">EYC87_02945</name>
</gene>
<proteinExistence type="predicted"/>
<feature type="transmembrane region" description="Helical" evidence="5">
    <location>
        <begin position="64"/>
        <end position="82"/>
    </location>
</feature>
<evidence type="ECO:0000256" key="2">
    <source>
        <dbReference type="ARBA" id="ARBA00022692"/>
    </source>
</evidence>
<name>A0ABT3SRC7_9GAMM</name>
<evidence type="ECO:0000256" key="3">
    <source>
        <dbReference type="ARBA" id="ARBA00022989"/>
    </source>
</evidence>
<accession>A0ABT3SRC7</accession>
<keyword evidence="3 5" id="KW-1133">Transmembrane helix</keyword>
<comment type="caution">
    <text evidence="6">The sequence shown here is derived from an EMBL/GenBank/DDBJ whole genome shotgun (WGS) entry which is preliminary data.</text>
</comment>
<evidence type="ECO:0000256" key="1">
    <source>
        <dbReference type="ARBA" id="ARBA00004141"/>
    </source>
</evidence>
<organism evidence="6 7">
    <name type="scientific">Candidatus Seongchinamella marina</name>
    <dbReference type="NCBI Taxonomy" id="2518990"/>
    <lineage>
        <taxon>Bacteria</taxon>
        <taxon>Pseudomonadati</taxon>
        <taxon>Pseudomonadota</taxon>
        <taxon>Gammaproteobacteria</taxon>
        <taxon>Cellvibrionales</taxon>
        <taxon>Halieaceae</taxon>
        <taxon>Seongchinamella</taxon>
    </lineage>
</organism>
<evidence type="ECO:0000256" key="4">
    <source>
        <dbReference type="ARBA" id="ARBA00023136"/>
    </source>
</evidence>
<feature type="transmembrane region" description="Helical" evidence="5">
    <location>
        <begin position="40"/>
        <end position="57"/>
    </location>
</feature>
<dbReference type="RefSeq" id="WP_279251543.1">
    <property type="nucleotide sequence ID" value="NZ_SHNP01000001.1"/>
</dbReference>
<evidence type="ECO:0000256" key="5">
    <source>
        <dbReference type="SAM" id="Phobius"/>
    </source>
</evidence>
<dbReference type="SUPFAM" id="SSF158442">
    <property type="entry name" value="DsbB-like"/>
    <property type="match status" value="1"/>
</dbReference>
<feature type="transmembrane region" description="Helical" evidence="5">
    <location>
        <begin position="140"/>
        <end position="161"/>
    </location>
</feature>
<comment type="subcellular location">
    <subcellularLocation>
        <location evidence="1">Membrane</location>
        <topology evidence="1">Multi-pass membrane protein</topology>
    </subcellularLocation>
</comment>
<dbReference type="InterPro" id="IPR023380">
    <property type="entry name" value="DsbB-like_sf"/>
</dbReference>
<keyword evidence="2 5" id="KW-0812">Transmembrane</keyword>
<dbReference type="Gene3D" id="1.20.1550.10">
    <property type="entry name" value="DsbB-like"/>
    <property type="match status" value="1"/>
</dbReference>
<dbReference type="Proteomes" id="UP001143307">
    <property type="component" value="Unassembled WGS sequence"/>
</dbReference>